<proteinExistence type="predicted"/>
<dbReference type="InterPro" id="IPR046745">
    <property type="entry name" value="DUF6675"/>
</dbReference>
<reference evidence="2 3" key="1">
    <citation type="submission" date="2013-08" db="EMBL/GenBank/DDBJ databases">
        <authorList>
            <person name="Weinstock G."/>
            <person name="Sodergren E."/>
            <person name="Wylie T."/>
            <person name="Fulton L."/>
            <person name="Fulton R."/>
            <person name="Fronick C."/>
            <person name="O'Laughlin M."/>
            <person name="Godfrey J."/>
            <person name="Miner T."/>
            <person name="Herter B."/>
            <person name="Appelbaum E."/>
            <person name="Cordes M."/>
            <person name="Lek S."/>
            <person name="Wollam A."/>
            <person name="Pepin K.H."/>
            <person name="Palsikar V.B."/>
            <person name="Mitreva M."/>
            <person name="Wilson R.K."/>
        </authorList>
    </citation>
    <scope>NUCLEOTIDE SEQUENCE [LARGE SCALE GENOMIC DNA]</scope>
    <source>
        <strain evidence="2 3">ATCC 700332</strain>
    </source>
</reference>
<protein>
    <submittedName>
        <fullName evidence="2">Uncharacterized protein</fullName>
    </submittedName>
</protein>
<sequence>MSVKRCFYYGFLFSFFLLCAAFAAAKTLEISEAAECSETAETPVVEMSACETAADENTALSIENLFSSDTVLQLVKTGRMQRSFYGKKNVKLELFPDTPAGRDTAANWDGKKEPVFIVESLYLIPVTDEKDIADINDVSLVLRSFSKMTGMRYYSNSRKRYETLYMDVHCVNNPEEKKSVPDPLDVSADALVSYVYQKDRSLSGCVYRFSFFQTQNEIGARAVNTDEVQYKGFSILKPEHLVLNVHAVQTKEGIVFYILVRADAAKIPLVSEKLAKSYGSRADAIYEWCVSLLKKE</sequence>
<comment type="caution">
    <text evidence="2">The sequence shown here is derived from an EMBL/GenBank/DDBJ whole genome shotgun (WGS) entry which is preliminary data.</text>
</comment>
<keyword evidence="1" id="KW-0732">Signal</keyword>
<evidence type="ECO:0000313" key="2">
    <source>
        <dbReference type="EMBL" id="ERJ91576.1"/>
    </source>
</evidence>
<accession>A0ABN0NW65</accession>
<gene>
    <name evidence="2" type="ORF">HMPREF9193_02029</name>
</gene>
<keyword evidence="3" id="KW-1185">Reference proteome</keyword>
<feature type="signal peptide" evidence="1">
    <location>
        <begin position="1"/>
        <end position="23"/>
    </location>
</feature>
<dbReference type="EMBL" id="AWVH01000044">
    <property type="protein sequence ID" value="ERJ91576.1"/>
    <property type="molecule type" value="Genomic_DNA"/>
</dbReference>
<organism evidence="2 3">
    <name type="scientific">Treponema lecithinolyticum ATCC 700332</name>
    <dbReference type="NCBI Taxonomy" id="1321815"/>
    <lineage>
        <taxon>Bacteria</taxon>
        <taxon>Pseudomonadati</taxon>
        <taxon>Spirochaetota</taxon>
        <taxon>Spirochaetia</taxon>
        <taxon>Spirochaetales</taxon>
        <taxon>Treponemataceae</taxon>
        <taxon>Treponema</taxon>
    </lineage>
</organism>
<feature type="chain" id="PRO_5046214880" evidence="1">
    <location>
        <begin position="24"/>
        <end position="296"/>
    </location>
</feature>
<dbReference type="RefSeq" id="WP_021686202.1">
    <property type="nucleotide sequence ID" value="NZ_KI260554.1"/>
</dbReference>
<dbReference type="Pfam" id="PF20380">
    <property type="entry name" value="DUF6675"/>
    <property type="match status" value="1"/>
</dbReference>
<dbReference type="Proteomes" id="UP000016649">
    <property type="component" value="Unassembled WGS sequence"/>
</dbReference>
<name>A0ABN0NW65_TRELE</name>
<evidence type="ECO:0000313" key="3">
    <source>
        <dbReference type="Proteomes" id="UP000016649"/>
    </source>
</evidence>
<evidence type="ECO:0000256" key="1">
    <source>
        <dbReference type="SAM" id="SignalP"/>
    </source>
</evidence>